<dbReference type="Proteomes" id="UP000280668">
    <property type="component" value="Unassembled WGS sequence"/>
</dbReference>
<dbReference type="AlphaFoldDB" id="A0A3N2BC53"/>
<dbReference type="RefSeq" id="WP_123303189.1">
    <property type="nucleotide sequence ID" value="NZ_RKHK01000001.1"/>
</dbReference>
<dbReference type="EMBL" id="RKHK01000001">
    <property type="protein sequence ID" value="ROR72654.1"/>
    <property type="molecule type" value="Genomic_DNA"/>
</dbReference>
<accession>A0A3N2BC53</accession>
<protein>
    <submittedName>
        <fullName evidence="2">Uncharacterized protein</fullName>
    </submittedName>
</protein>
<keyword evidence="3" id="KW-1185">Reference proteome</keyword>
<evidence type="ECO:0000313" key="2">
    <source>
        <dbReference type="EMBL" id="ROR72654.1"/>
    </source>
</evidence>
<keyword evidence="1" id="KW-1133">Transmembrane helix</keyword>
<gene>
    <name evidence="2" type="ORF">EDD31_1012</name>
</gene>
<keyword evidence="1" id="KW-0812">Transmembrane</keyword>
<evidence type="ECO:0000313" key="3">
    <source>
        <dbReference type="Proteomes" id="UP000280668"/>
    </source>
</evidence>
<keyword evidence="1" id="KW-0472">Membrane</keyword>
<organism evidence="2 3">
    <name type="scientific">Bogoriella caseilytica</name>
    <dbReference type="NCBI Taxonomy" id="56055"/>
    <lineage>
        <taxon>Bacteria</taxon>
        <taxon>Bacillati</taxon>
        <taxon>Actinomycetota</taxon>
        <taxon>Actinomycetes</taxon>
        <taxon>Micrococcales</taxon>
        <taxon>Bogoriellaceae</taxon>
        <taxon>Bogoriella</taxon>
    </lineage>
</organism>
<name>A0A3N2BC53_9MICO</name>
<proteinExistence type="predicted"/>
<feature type="transmembrane region" description="Helical" evidence="1">
    <location>
        <begin position="6"/>
        <end position="30"/>
    </location>
</feature>
<sequence length="259" mass="29137">MGSSAGDVLVIGLSGLFLAAAIGMVVLFLLSGRAALRKRRATATRRRRHRESDARAWAAERGWLHHEGDDELISALPFEALHRALWRRARDLVRGSYHGTQASSWVLEYSHRAENASISVTQHRRLVALQHDHTLPRVDLHPVRGPESLVRGLLARSRRVKLGIREFDRRWLVLTKDPDGAQALLHPGMVERLLQSDLAERDSLVRNPTAEPISIAFAGQQVLAWQGSRTDVEHLDEVLAILHDVHQLVPRHPGRRTSH</sequence>
<comment type="caution">
    <text evidence="2">The sequence shown here is derived from an EMBL/GenBank/DDBJ whole genome shotgun (WGS) entry which is preliminary data.</text>
</comment>
<dbReference type="OrthoDB" id="3429251at2"/>
<reference evidence="2 3" key="1">
    <citation type="submission" date="2018-11" db="EMBL/GenBank/DDBJ databases">
        <title>Sequencing the genomes of 1000 actinobacteria strains.</title>
        <authorList>
            <person name="Klenk H.-P."/>
        </authorList>
    </citation>
    <scope>NUCLEOTIDE SEQUENCE [LARGE SCALE GENOMIC DNA]</scope>
    <source>
        <strain evidence="2 3">DSM 11294</strain>
    </source>
</reference>
<evidence type="ECO:0000256" key="1">
    <source>
        <dbReference type="SAM" id="Phobius"/>
    </source>
</evidence>